<sequence length="181" mass="19576">MRQSVRIDIRPVIDVVVVVVVMVVVMISVGAVEFPECDSVAAETFINHTRPNCSHSLIYCNGDSSQFCDSTVLCDLDYTCPAATNGSSTLLPLPADEEPAPTTSSVSSTDSTVSTPATLDVRALCRRGVTKKYMYPGNCNYYYYCVDGFLIVEQCPIGYAYNELGGTCSGRIQDVAACRQP</sequence>
<keyword evidence="2" id="KW-0472">Membrane</keyword>
<dbReference type="Gene3D" id="2.170.140.10">
    <property type="entry name" value="Chitin binding domain"/>
    <property type="match status" value="1"/>
</dbReference>
<dbReference type="GO" id="GO:0008061">
    <property type="term" value="F:chitin binding"/>
    <property type="evidence" value="ECO:0007669"/>
    <property type="project" value="InterPro"/>
</dbReference>
<protein>
    <recommendedName>
        <fullName evidence="3">Chitin-binding type-2 domain-containing protein</fullName>
    </recommendedName>
</protein>
<accession>A0A0Q9WJP9</accession>
<dbReference type="PROSITE" id="PS50940">
    <property type="entry name" value="CHIT_BIND_II"/>
    <property type="match status" value="1"/>
</dbReference>
<evidence type="ECO:0000313" key="5">
    <source>
        <dbReference type="Proteomes" id="UP000008792"/>
    </source>
</evidence>
<dbReference type="GO" id="GO:0005576">
    <property type="term" value="C:extracellular region"/>
    <property type="evidence" value="ECO:0007669"/>
    <property type="project" value="InterPro"/>
</dbReference>
<evidence type="ECO:0000259" key="3">
    <source>
        <dbReference type="PROSITE" id="PS50940"/>
    </source>
</evidence>
<feature type="domain" description="Chitin-binding type-2" evidence="3">
    <location>
        <begin position="122"/>
        <end position="180"/>
    </location>
</feature>
<dbReference type="InterPro" id="IPR036508">
    <property type="entry name" value="Chitin-bd_dom_sf"/>
</dbReference>
<gene>
    <name evidence="4" type="primary">Dvir\GJ26867</name>
    <name evidence="4" type="ORF">Dvir_GJ26867</name>
</gene>
<evidence type="ECO:0000256" key="2">
    <source>
        <dbReference type="SAM" id="Phobius"/>
    </source>
</evidence>
<name>A0A0Q9WJP9_DROVI</name>
<dbReference type="AlphaFoldDB" id="A0A0Q9WJP9"/>
<dbReference type="InParanoid" id="A0A0Q9WJP9"/>
<organism evidence="4 5">
    <name type="scientific">Drosophila virilis</name>
    <name type="common">Fruit fly</name>
    <dbReference type="NCBI Taxonomy" id="7244"/>
    <lineage>
        <taxon>Eukaryota</taxon>
        <taxon>Metazoa</taxon>
        <taxon>Ecdysozoa</taxon>
        <taxon>Arthropoda</taxon>
        <taxon>Hexapoda</taxon>
        <taxon>Insecta</taxon>
        <taxon>Pterygota</taxon>
        <taxon>Neoptera</taxon>
        <taxon>Endopterygota</taxon>
        <taxon>Diptera</taxon>
        <taxon>Brachycera</taxon>
        <taxon>Muscomorpha</taxon>
        <taxon>Ephydroidea</taxon>
        <taxon>Drosophilidae</taxon>
        <taxon>Drosophila</taxon>
    </lineage>
</organism>
<proteinExistence type="predicted"/>
<evidence type="ECO:0000256" key="1">
    <source>
        <dbReference type="SAM" id="MobiDB-lite"/>
    </source>
</evidence>
<dbReference type="OrthoDB" id="6020543at2759"/>
<feature type="region of interest" description="Disordered" evidence="1">
    <location>
        <begin position="91"/>
        <end position="113"/>
    </location>
</feature>
<keyword evidence="2" id="KW-0812">Transmembrane</keyword>
<feature type="transmembrane region" description="Helical" evidence="2">
    <location>
        <begin position="12"/>
        <end position="32"/>
    </location>
</feature>
<keyword evidence="5" id="KW-1185">Reference proteome</keyword>
<dbReference type="Pfam" id="PF01607">
    <property type="entry name" value="CBM_14"/>
    <property type="match status" value="1"/>
</dbReference>
<keyword evidence="2" id="KW-1133">Transmembrane helix</keyword>
<dbReference type="InterPro" id="IPR002557">
    <property type="entry name" value="Chitin-bd_dom"/>
</dbReference>
<dbReference type="SMART" id="SM00494">
    <property type="entry name" value="ChtBD2"/>
    <property type="match status" value="1"/>
</dbReference>
<dbReference type="EMBL" id="CH940647">
    <property type="protein sequence ID" value="KRF85005.1"/>
    <property type="molecule type" value="Genomic_DNA"/>
</dbReference>
<dbReference type="KEGG" id="dvi:26531637"/>
<dbReference type="SUPFAM" id="SSF57625">
    <property type="entry name" value="Invertebrate chitin-binding proteins"/>
    <property type="match status" value="1"/>
</dbReference>
<dbReference type="Proteomes" id="UP000008792">
    <property type="component" value="Unassembled WGS sequence"/>
</dbReference>
<reference evidence="4 5" key="1">
    <citation type="journal article" date="2007" name="Nature">
        <title>Evolution of genes and genomes on the Drosophila phylogeny.</title>
        <authorList>
            <consortium name="Drosophila 12 Genomes Consortium"/>
            <person name="Clark A.G."/>
            <person name="Eisen M.B."/>
            <person name="Smith D.R."/>
            <person name="Bergman C.M."/>
            <person name="Oliver B."/>
            <person name="Markow T.A."/>
            <person name="Kaufman T.C."/>
            <person name="Kellis M."/>
            <person name="Gelbart W."/>
            <person name="Iyer V.N."/>
            <person name="Pollard D.A."/>
            <person name="Sackton T.B."/>
            <person name="Larracuente A.M."/>
            <person name="Singh N.D."/>
            <person name="Abad J.P."/>
            <person name="Abt D.N."/>
            <person name="Adryan B."/>
            <person name="Aguade M."/>
            <person name="Akashi H."/>
            <person name="Anderson W.W."/>
            <person name="Aquadro C.F."/>
            <person name="Ardell D.H."/>
            <person name="Arguello R."/>
            <person name="Artieri C.G."/>
            <person name="Barbash D.A."/>
            <person name="Barker D."/>
            <person name="Barsanti P."/>
            <person name="Batterham P."/>
            <person name="Batzoglou S."/>
            <person name="Begun D."/>
            <person name="Bhutkar A."/>
            <person name="Blanco E."/>
            <person name="Bosak S.A."/>
            <person name="Bradley R.K."/>
            <person name="Brand A.D."/>
            <person name="Brent M.R."/>
            <person name="Brooks A.N."/>
            <person name="Brown R.H."/>
            <person name="Butlin R.K."/>
            <person name="Caggese C."/>
            <person name="Calvi B.R."/>
            <person name="Bernardo de Carvalho A."/>
            <person name="Caspi A."/>
            <person name="Castrezana S."/>
            <person name="Celniker S.E."/>
            <person name="Chang J.L."/>
            <person name="Chapple C."/>
            <person name="Chatterji S."/>
            <person name="Chinwalla A."/>
            <person name="Civetta A."/>
            <person name="Clifton S.W."/>
            <person name="Comeron J.M."/>
            <person name="Costello J.C."/>
            <person name="Coyne J.A."/>
            <person name="Daub J."/>
            <person name="David R.G."/>
            <person name="Delcher A.L."/>
            <person name="Delehaunty K."/>
            <person name="Do C.B."/>
            <person name="Ebling H."/>
            <person name="Edwards K."/>
            <person name="Eickbush T."/>
            <person name="Evans J.D."/>
            <person name="Filipski A."/>
            <person name="Findeiss S."/>
            <person name="Freyhult E."/>
            <person name="Fulton L."/>
            <person name="Fulton R."/>
            <person name="Garcia A.C."/>
            <person name="Gardiner A."/>
            <person name="Garfield D.A."/>
            <person name="Garvin B.E."/>
            <person name="Gibson G."/>
            <person name="Gilbert D."/>
            <person name="Gnerre S."/>
            <person name="Godfrey J."/>
            <person name="Good R."/>
            <person name="Gotea V."/>
            <person name="Gravely B."/>
            <person name="Greenberg A.J."/>
            <person name="Griffiths-Jones S."/>
            <person name="Gross S."/>
            <person name="Guigo R."/>
            <person name="Gustafson E.A."/>
            <person name="Haerty W."/>
            <person name="Hahn M.W."/>
            <person name="Halligan D.L."/>
            <person name="Halpern A.L."/>
            <person name="Halter G.M."/>
            <person name="Han M.V."/>
            <person name="Heger A."/>
            <person name="Hillier L."/>
            <person name="Hinrichs A.S."/>
            <person name="Holmes I."/>
            <person name="Hoskins R.A."/>
            <person name="Hubisz M.J."/>
            <person name="Hultmark D."/>
            <person name="Huntley M.A."/>
            <person name="Jaffe D.B."/>
            <person name="Jagadeeshan S."/>
            <person name="Jeck W.R."/>
            <person name="Johnson J."/>
            <person name="Jones C.D."/>
            <person name="Jordan W.C."/>
            <person name="Karpen G.H."/>
            <person name="Kataoka E."/>
            <person name="Keightley P.D."/>
            <person name="Kheradpour P."/>
            <person name="Kirkness E.F."/>
            <person name="Koerich L.B."/>
            <person name="Kristiansen K."/>
            <person name="Kudrna D."/>
            <person name="Kulathinal R.J."/>
            <person name="Kumar S."/>
            <person name="Kwok R."/>
            <person name="Lander E."/>
            <person name="Langley C.H."/>
            <person name="Lapoint R."/>
            <person name="Lazzaro B.P."/>
            <person name="Lee S.J."/>
            <person name="Levesque L."/>
            <person name="Li R."/>
            <person name="Lin C.F."/>
            <person name="Lin M.F."/>
            <person name="Lindblad-Toh K."/>
            <person name="Llopart A."/>
            <person name="Long M."/>
            <person name="Low L."/>
            <person name="Lozovsky E."/>
            <person name="Lu J."/>
            <person name="Luo M."/>
            <person name="Machado C.A."/>
            <person name="Makalowski W."/>
            <person name="Marzo M."/>
            <person name="Matsuda M."/>
            <person name="Matzkin L."/>
            <person name="McAllister B."/>
            <person name="McBride C.S."/>
            <person name="McKernan B."/>
            <person name="McKernan K."/>
            <person name="Mendez-Lago M."/>
            <person name="Minx P."/>
            <person name="Mollenhauer M.U."/>
            <person name="Montooth K."/>
            <person name="Mount S.M."/>
            <person name="Mu X."/>
            <person name="Myers E."/>
            <person name="Negre B."/>
            <person name="Newfeld S."/>
            <person name="Nielsen R."/>
            <person name="Noor M.A."/>
            <person name="O'Grady P."/>
            <person name="Pachter L."/>
            <person name="Papaceit M."/>
            <person name="Parisi M.J."/>
            <person name="Parisi M."/>
            <person name="Parts L."/>
            <person name="Pedersen J.S."/>
            <person name="Pesole G."/>
            <person name="Phillippy A.M."/>
            <person name="Ponting C.P."/>
            <person name="Pop M."/>
            <person name="Porcelli D."/>
            <person name="Powell J.R."/>
            <person name="Prohaska S."/>
            <person name="Pruitt K."/>
            <person name="Puig M."/>
            <person name="Quesneville H."/>
            <person name="Ram K.R."/>
            <person name="Rand D."/>
            <person name="Rasmussen M.D."/>
            <person name="Reed L.K."/>
            <person name="Reenan R."/>
            <person name="Reily A."/>
            <person name="Remington K.A."/>
            <person name="Rieger T.T."/>
            <person name="Ritchie M.G."/>
            <person name="Robin C."/>
            <person name="Rogers Y.H."/>
            <person name="Rohde C."/>
            <person name="Rozas J."/>
            <person name="Rubenfield M.J."/>
            <person name="Ruiz A."/>
            <person name="Russo S."/>
            <person name="Salzberg S.L."/>
            <person name="Sanchez-Gracia A."/>
            <person name="Saranga D.J."/>
            <person name="Sato H."/>
            <person name="Schaeffer S.W."/>
            <person name="Schatz M.C."/>
            <person name="Schlenke T."/>
            <person name="Schwartz R."/>
            <person name="Segarra C."/>
            <person name="Singh R.S."/>
            <person name="Sirot L."/>
            <person name="Sirota M."/>
            <person name="Sisneros N.B."/>
            <person name="Smith C.D."/>
            <person name="Smith T.F."/>
            <person name="Spieth J."/>
            <person name="Stage D.E."/>
            <person name="Stark A."/>
            <person name="Stephan W."/>
            <person name="Strausberg R.L."/>
            <person name="Strempel S."/>
            <person name="Sturgill D."/>
            <person name="Sutton G."/>
            <person name="Sutton G.G."/>
            <person name="Tao W."/>
            <person name="Teichmann S."/>
            <person name="Tobari Y.N."/>
            <person name="Tomimura Y."/>
            <person name="Tsolas J.M."/>
            <person name="Valente V.L."/>
            <person name="Venter E."/>
            <person name="Venter J.C."/>
            <person name="Vicario S."/>
            <person name="Vieira F.G."/>
            <person name="Vilella A.J."/>
            <person name="Villasante A."/>
            <person name="Walenz B."/>
            <person name="Wang J."/>
            <person name="Wasserman M."/>
            <person name="Watts T."/>
            <person name="Wilson D."/>
            <person name="Wilson R.K."/>
            <person name="Wing R.A."/>
            <person name="Wolfner M.F."/>
            <person name="Wong A."/>
            <person name="Wong G.K."/>
            <person name="Wu C.I."/>
            <person name="Wu G."/>
            <person name="Yamamoto D."/>
            <person name="Yang H.P."/>
            <person name="Yang S.P."/>
            <person name="Yorke J.A."/>
            <person name="Yoshida K."/>
            <person name="Zdobnov E."/>
            <person name="Zhang P."/>
            <person name="Zhang Y."/>
            <person name="Zimin A.V."/>
            <person name="Baldwin J."/>
            <person name="Abdouelleil A."/>
            <person name="Abdulkadir J."/>
            <person name="Abebe A."/>
            <person name="Abera B."/>
            <person name="Abreu J."/>
            <person name="Acer S.C."/>
            <person name="Aftuck L."/>
            <person name="Alexander A."/>
            <person name="An P."/>
            <person name="Anderson E."/>
            <person name="Anderson S."/>
            <person name="Arachi H."/>
            <person name="Azer M."/>
            <person name="Bachantsang P."/>
            <person name="Barry A."/>
            <person name="Bayul T."/>
            <person name="Berlin A."/>
            <person name="Bessette D."/>
            <person name="Bloom T."/>
            <person name="Blye J."/>
            <person name="Boguslavskiy L."/>
            <person name="Bonnet C."/>
            <person name="Boukhgalter B."/>
            <person name="Bourzgui I."/>
            <person name="Brown A."/>
            <person name="Cahill P."/>
            <person name="Channer S."/>
            <person name="Cheshatsang Y."/>
            <person name="Chuda L."/>
            <person name="Citroen M."/>
            <person name="Collymore A."/>
            <person name="Cooke P."/>
            <person name="Costello M."/>
            <person name="D'Aco K."/>
            <person name="Daza R."/>
            <person name="De Haan G."/>
            <person name="DeGray S."/>
            <person name="DeMaso C."/>
            <person name="Dhargay N."/>
            <person name="Dooley K."/>
            <person name="Dooley E."/>
            <person name="Doricent M."/>
            <person name="Dorje P."/>
            <person name="Dorjee K."/>
            <person name="Dupes A."/>
            <person name="Elong R."/>
            <person name="Falk J."/>
            <person name="Farina A."/>
            <person name="Faro S."/>
            <person name="Ferguson D."/>
            <person name="Fisher S."/>
            <person name="Foley C.D."/>
            <person name="Franke A."/>
            <person name="Friedrich D."/>
            <person name="Gadbois L."/>
            <person name="Gearin G."/>
            <person name="Gearin C.R."/>
            <person name="Giannoukos G."/>
            <person name="Goode T."/>
            <person name="Graham J."/>
            <person name="Grandbois E."/>
            <person name="Grewal S."/>
            <person name="Gyaltsen K."/>
            <person name="Hafez N."/>
            <person name="Hagos B."/>
            <person name="Hall J."/>
            <person name="Henson C."/>
            <person name="Hollinger A."/>
            <person name="Honan T."/>
            <person name="Huard M.D."/>
            <person name="Hughes L."/>
            <person name="Hurhula B."/>
            <person name="Husby M.E."/>
            <person name="Kamat A."/>
            <person name="Kanga B."/>
            <person name="Kashin S."/>
            <person name="Khazanovich D."/>
            <person name="Kisner P."/>
            <person name="Lance K."/>
            <person name="Lara M."/>
            <person name="Lee W."/>
            <person name="Lennon N."/>
            <person name="Letendre F."/>
            <person name="LeVine R."/>
            <person name="Lipovsky A."/>
            <person name="Liu X."/>
            <person name="Liu J."/>
            <person name="Liu S."/>
            <person name="Lokyitsang T."/>
            <person name="Lokyitsang Y."/>
            <person name="Lubonja R."/>
            <person name="Lui A."/>
            <person name="MacDonald P."/>
            <person name="Magnisalis V."/>
            <person name="Maru K."/>
            <person name="Matthews C."/>
            <person name="McCusker W."/>
            <person name="McDonough S."/>
            <person name="Mehta T."/>
            <person name="Meldrim J."/>
            <person name="Meneus L."/>
            <person name="Mihai O."/>
            <person name="Mihalev A."/>
            <person name="Mihova T."/>
            <person name="Mittelman R."/>
            <person name="Mlenga V."/>
            <person name="Montmayeur A."/>
            <person name="Mulrain L."/>
            <person name="Navidi A."/>
            <person name="Naylor J."/>
            <person name="Negash T."/>
            <person name="Nguyen T."/>
            <person name="Nguyen N."/>
            <person name="Nicol R."/>
            <person name="Norbu C."/>
            <person name="Norbu N."/>
            <person name="Novod N."/>
            <person name="O'Neill B."/>
            <person name="Osman S."/>
            <person name="Markiewicz E."/>
            <person name="Oyono O.L."/>
            <person name="Patti C."/>
            <person name="Phunkhang P."/>
            <person name="Pierre F."/>
            <person name="Priest M."/>
            <person name="Raghuraman S."/>
            <person name="Rege F."/>
            <person name="Reyes R."/>
            <person name="Rise C."/>
            <person name="Rogov P."/>
            <person name="Ross K."/>
            <person name="Ryan E."/>
            <person name="Settipalli S."/>
            <person name="Shea T."/>
            <person name="Sherpa N."/>
            <person name="Shi L."/>
            <person name="Shih D."/>
            <person name="Sparrow T."/>
            <person name="Spaulding J."/>
            <person name="Stalker J."/>
            <person name="Stange-Thomann N."/>
            <person name="Stavropoulos S."/>
            <person name="Stone C."/>
            <person name="Strader C."/>
            <person name="Tesfaye S."/>
            <person name="Thomson T."/>
            <person name="Thoulutsang Y."/>
            <person name="Thoulutsang D."/>
            <person name="Topham K."/>
            <person name="Topping I."/>
            <person name="Tsamla T."/>
            <person name="Vassiliev H."/>
            <person name="Vo A."/>
            <person name="Wangchuk T."/>
            <person name="Wangdi T."/>
            <person name="Weiand M."/>
            <person name="Wilkinson J."/>
            <person name="Wilson A."/>
            <person name="Yadav S."/>
            <person name="Young G."/>
            <person name="Yu Q."/>
            <person name="Zembek L."/>
            <person name="Zhong D."/>
            <person name="Zimmer A."/>
            <person name="Zwirko Z."/>
            <person name="Jaffe D.B."/>
            <person name="Alvarez P."/>
            <person name="Brockman W."/>
            <person name="Butler J."/>
            <person name="Chin C."/>
            <person name="Gnerre S."/>
            <person name="Grabherr M."/>
            <person name="Kleber M."/>
            <person name="Mauceli E."/>
            <person name="MacCallum I."/>
        </authorList>
    </citation>
    <scope>NUCLEOTIDE SEQUENCE [LARGE SCALE GENOMIC DNA]</scope>
    <source>
        <strain evidence="5">Tucson 15010-1051.87</strain>
    </source>
</reference>
<evidence type="ECO:0000313" key="4">
    <source>
        <dbReference type="EMBL" id="KRF85005.1"/>
    </source>
</evidence>